<keyword evidence="1" id="KW-0732">Signal</keyword>
<dbReference type="GO" id="GO:0016020">
    <property type="term" value="C:membrane"/>
    <property type="evidence" value="ECO:0007669"/>
    <property type="project" value="InterPro"/>
</dbReference>
<evidence type="ECO:0000259" key="2">
    <source>
        <dbReference type="SMART" id="SM00900"/>
    </source>
</evidence>
<name>A0AAW9MR53_9FIRM</name>
<evidence type="ECO:0000256" key="1">
    <source>
        <dbReference type="SAM" id="SignalP"/>
    </source>
</evidence>
<gene>
    <name evidence="3" type="ORF">VLK81_09145</name>
</gene>
<dbReference type="InterPro" id="IPR007329">
    <property type="entry name" value="FMN-bd"/>
</dbReference>
<evidence type="ECO:0000313" key="3">
    <source>
        <dbReference type="EMBL" id="MEB3430148.1"/>
    </source>
</evidence>
<feature type="domain" description="FMN-binding" evidence="2">
    <location>
        <begin position="35"/>
        <end position="112"/>
    </location>
</feature>
<dbReference type="Proteomes" id="UP001357733">
    <property type="component" value="Unassembled WGS sequence"/>
</dbReference>
<feature type="signal peptide" evidence="1">
    <location>
        <begin position="1"/>
        <end position="22"/>
    </location>
</feature>
<proteinExistence type="predicted"/>
<dbReference type="EMBL" id="JAYKOT010000003">
    <property type="protein sequence ID" value="MEB3430148.1"/>
    <property type="molecule type" value="Genomic_DNA"/>
</dbReference>
<dbReference type="SMART" id="SM00900">
    <property type="entry name" value="FMN_bind"/>
    <property type="match status" value="1"/>
</dbReference>
<dbReference type="PROSITE" id="PS51257">
    <property type="entry name" value="PROKAR_LIPOPROTEIN"/>
    <property type="match status" value="1"/>
</dbReference>
<feature type="chain" id="PRO_5043331489" evidence="1">
    <location>
        <begin position="23"/>
        <end position="116"/>
    </location>
</feature>
<protein>
    <submittedName>
        <fullName evidence="3">FMN-binding protein</fullName>
    </submittedName>
</protein>
<dbReference type="Pfam" id="PF04205">
    <property type="entry name" value="FMN_bind"/>
    <property type="match status" value="1"/>
</dbReference>
<dbReference type="Gene3D" id="3.90.1010.20">
    <property type="match status" value="1"/>
</dbReference>
<dbReference type="RefSeq" id="WP_324620323.1">
    <property type="nucleotide sequence ID" value="NZ_JAYKOT010000003.1"/>
</dbReference>
<comment type="caution">
    <text evidence="3">The sequence shown here is derived from an EMBL/GenBank/DDBJ whole genome shotgun (WGS) entry which is preliminary data.</text>
</comment>
<dbReference type="AlphaFoldDB" id="A0AAW9MR53"/>
<evidence type="ECO:0000313" key="4">
    <source>
        <dbReference type="Proteomes" id="UP001357733"/>
    </source>
</evidence>
<keyword evidence="4" id="KW-1185">Reference proteome</keyword>
<organism evidence="3 4">
    <name type="scientific">Citroniella saccharovorans</name>
    <dbReference type="NCBI Taxonomy" id="2053367"/>
    <lineage>
        <taxon>Bacteria</taxon>
        <taxon>Bacillati</taxon>
        <taxon>Bacillota</taxon>
        <taxon>Tissierellia</taxon>
        <taxon>Tissierellales</taxon>
        <taxon>Peptoniphilaceae</taxon>
        <taxon>Citroniella</taxon>
    </lineage>
</organism>
<accession>A0AAW9MR53</accession>
<reference evidence="3 4" key="1">
    <citation type="submission" date="2024-01" db="EMBL/GenBank/DDBJ databases">
        <title>Complete genome sequence of Citroniella saccharovorans strain M6.X9, isolated from human fecal sample.</title>
        <authorList>
            <person name="Cheng G."/>
            <person name="Westerholm M."/>
            <person name="Schnurer A."/>
        </authorList>
    </citation>
    <scope>NUCLEOTIDE SEQUENCE [LARGE SCALE GENOMIC DNA]</scope>
    <source>
        <strain evidence="3 4">DSM 29873</strain>
    </source>
</reference>
<dbReference type="GO" id="GO:0010181">
    <property type="term" value="F:FMN binding"/>
    <property type="evidence" value="ECO:0007669"/>
    <property type="project" value="InterPro"/>
</dbReference>
<sequence>MKKLFKKIFFLSLILSLTGCFKSLKPGTYESEGNGHNKDKKIKISVVINDDKKIESIKVLDHGENDELGGVALESLVKDAVEKNSDKIDVIAGATETTEGFKEALNHALEEARDAK</sequence>